<evidence type="ECO:0000313" key="3">
    <source>
        <dbReference type="Proteomes" id="UP000011623"/>
    </source>
</evidence>
<dbReference type="PATRIC" id="fig|1227452.3.peg.4026"/>
<sequence length="285" mass="31790">MAVSGEANGKSGLVIDDFEDGLDGWHTDGGNSLRVIEPSGPTSGVTHGSNVLEVTVNRDAFPNIVTNRVKQVDLVNNPSLLADVTPQLDQSVESSLTFQLRLHHSHRRANETGKKGRKHGKAKRSSGGTPNENSVMVVESPEIVASPGFTERLSWDLSDVDEAIRRKAKRLQIRWYPTRYPPERGAKGKQKKVDYSGTVHVDWVRTTESVNEVAEVRYQRQWQSLKAEHGPYRDTRILEQTDSTEHGEFVFDDGTAVYYSVEVLADDKFELTIASETFKLGDGWI</sequence>
<dbReference type="Gene3D" id="2.60.120.260">
    <property type="entry name" value="Galactose-binding domain-like"/>
    <property type="match status" value="1"/>
</dbReference>
<keyword evidence="3" id="KW-1185">Reference proteome</keyword>
<name>M0K0B4_9EURY</name>
<gene>
    <name evidence="2" type="ORF">C442_20366</name>
</gene>
<evidence type="ECO:0000256" key="1">
    <source>
        <dbReference type="SAM" id="MobiDB-lite"/>
    </source>
</evidence>
<organism evidence="2 3">
    <name type="scientific">Haloarcula amylolytica JCM 13557</name>
    <dbReference type="NCBI Taxonomy" id="1227452"/>
    <lineage>
        <taxon>Archaea</taxon>
        <taxon>Methanobacteriati</taxon>
        <taxon>Methanobacteriota</taxon>
        <taxon>Stenosarchaea group</taxon>
        <taxon>Halobacteria</taxon>
        <taxon>Halobacteriales</taxon>
        <taxon>Haloarculaceae</taxon>
        <taxon>Haloarcula</taxon>
    </lineage>
</organism>
<proteinExistence type="predicted"/>
<feature type="compositionally biased region" description="Basic residues" evidence="1">
    <location>
        <begin position="115"/>
        <end position="124"/>
    </location>
</feature>
<dbReference type="EMBL" id="AOLW01000065">
    <property type="protein sequence ID" value="EMA14213.1"/>
    <property type="molecule type" value="Genomic_DNA"/>
</dbReference>
<reference evidence="2 3" key="1">
    <citation type="journal article" date="2014" name="PLoS Genet.">
        <title>Phylogenetically driven sequencing of extremely halophilic archaea reveals strategies for static and dynamic osmo-response.</title>
        <authorList>
            <person name="Becker E.A."/>
            <person name="Seitzer P.M."/>
            <person name="Tritt A."/>
            <person name="Larsen D."/>
            <person name="Krusor M."/>
            <person name="Yao A.I."/>
            <person name="Wu D."/>
            <person name="Madern D."/>
            <person name="Eisen J.A."/>
            <person name="Darling A.E."/>
            <person name="Facciotti M.T."/>
        </authorList>
    </citation>
    <scope>NUCLEOTIDE SEQUENCE [LARGE SCALE GENOMIC DNA]</scope>
    <source>
        <strain evidence="2 3">JCM 13557</strain>
    </source>
</reference>
<dbReference type="RefSeq" id="WP_008313683.1">
    <property type="nucleotide sequence ID" value="NZ_AOLW01000065.1"/>
</dbReference>
<feature type="region of interest" description="Disordered" evidence="1">
    <location>
        <begin position="99"/>
        <end position="134"/>
    </location>
</feature>
<evidence type="ECO:0000313" key="2">
    <source>
        <dbReference type="EMBL" id="EMA14213.1"/>
    </source>
</evidence>
<protein>
    <submittedName>
        <fullName evidence="2">Uncharacterized protein</fullName>
    </submittedName>
</protein>
<comment type="caution">
    <text evidence="2">The sequence shown here is derived from an EMBL/GenBank/DDBJ whole genome shotgun (WGS) entry which is preliminary data.</text>
</comment>
<dbReference type="AlphaFoldDB" id="M0K0B4"/>
<dbReference type="Proteomes" id="UP000011623">
    <property type="component" value="Unassembled WGS sequence"/>
</dbReference>
<accession>M0K0B4</accession>